<sequence length="443" mass="50570">MPVASQFTQKMAFDFQVTIMRSLPSFLRLPFISLILFCRLSQKFFYALASGVLFYVVTLPFSPDVKAASVPKNTDKDHLFYSFCKITDCFIFLKKQTGSDILLPLQVSDGYLDQPGIWRMPFIPRSELQENYDFPLNSGDNSNLKGIEMNYAPETKRLNMIYMGSNQTYGFISYKVREGRAAMKGRITWELPEKPISLSSKGTFSVVASTDKIWLIKRKKMKQMPLPGNNENPLTIKKVIMNKNHDIYLIGNRAGRYNSRLPVVYRYQYDSKHSKYKAGYEFFTNLSRIGSSKTYVDFTIVGDTFYAISEGYTKNYMKAVFVQGYDTETKQGPRSLSIAAYGGYRSLSVVNDRLFLITDGFSYTTKGKGMFKVIEVVNNNIKDWRAIDGGSENNDFTARVTDANEDNLTVLIPKTSNRPCKKVTEQGYNFSGCIFLDKYTLTH</sequence>
<name>A0ABT3MPY4_9GAMM</name>
<reference evidence="2 3" key="1">
    <citation type="submission" date="2022-10" db="EMBL/GenBank/DDBJ databases">
        <title>High-quality genome sequences of two octocoral-associated bacteria, Endozoicomonas euniceicola EF212 and Endozoicomonas gorgoniicola PS125.</title>
        <authorList>
            <person name="Chiou Y.-J."/>
            <person name="Chen Y.-H."/>
        </authorList>
    </citation>
    <scope>NUCLEOTIDE SEQUENCE [LARGE SCALE GENOMIC DNA]</scope>
    <source>
        <strain evidence="2 3">PS125</strain>
    </source>
</reference>
<dbReference type="RefSeq" id="WP_262566495.1">
    <property type="nucleotide sequence ID" value="NZ_JAPFCC010000001.1"/>
</dbReference>
<keyword evidence="1" id="KW-1133">Transmembrane helix</keyword>
<organism evidence="2 3">
    <name type="scientific">Endozoicomonas gorgoniicola</name>
    <dbReference type="NCBI Taxonomy" id="1234144"/>
    <lineage>
        <taxon>Bacteria</taxon>
        <taxon>Pseudomonadati</taxon>
        <taxon>Pseudomonadota</taxon>
        <taxon>Gammaproteobacteria</taxon>
        <taxon>Oceanospirillales</taxon>
        <taxon>Endozoicomonadaceae</taxon>
        <taxon>Endozoicomonas</taxon>
    </lineage>
</organism>
<keyword evidence="3" id="KW-1185">Reference proteome</keyword>
<dbReference type="EMBL" id="JAPFCC010000001">
    <property type="protein sequence ID" value="MCW7551439.1"/>
    <property type="molecule type" value="Genomic_DNA"/>
</dbReference>
<comment type="caution">
    <text evidence="2">The sequence shown here is derived from an EMBL/GenBank/DDBJ whole genome shotgun (WGS) entry which is preliminary data.</text>
</comment>
<feature type="transmembrane region" description="Helical" evidence="1">
    <location>
        <begin position="19"/>
        <end position="37"/>
    </location>
</feature>
<evidence type="ECO:0000313" key="2">
    <source>
        <dbReference type="EMBL" id="MCW7551439.1"/>
    </source>
</evidence>
<proteinExistence type="predicted"/>
<protein>
    <submittedName>
        <fullName evidence="2">Uncharacterized protein</fullName>
    </submittedName>
</protein>
<evidence type="ECO:0000256" key="1">
    <source>
        <dbReference type="SAM" id="Phobius"/>
    </source>
</evidence>
<evidence type="ECO:0000313" key="3">
    <source>
        <dbReference type="Proteomes" id="UP001209854"/>
    </source>
</evidence>
<feature type="transmembrane region" description="Helical" evidence="1">
    <location>
        <begin position="44"/>
        <end position="62"/>
    </location>
</feature>
<keyword evidence="1" id="KW-0472">Membrane</keyword>
<gene>
    <name evidence="2" type="ORF">NX722_02030</name>
</gene>
<keyword evidence="1" id="KW-0812">Transmembrane</keyword>
<accession>A0ABT3MPY4</accession>
<dbReference type="Proteomes" id="UP001209854">
    <property type="component" value="Unassembled WGS sequence"/>
</dbReference>